<dbReference type="PANTHER" id="PTHR45830">
    <property type="entry name" value="SERPENTINE RECEPTOR, CLASS I"/>
    <property type="match status" value="1"/>
</dbReference>
<dbReference type="EMBL" id="BTSX01000004">
    <property type="protein sequence ID" value="GMS94070.1"/>
    <property type="molecule type" value="Genomic_DNA"/>
</dbReference>
<keyword evidence="1" id="KW-0812">Transmembrane</keyword>
<accession>A0AAV5TIA2</accession>
<proteinExistence type="predicted"/>
<feature type="transmembrane region" description="Helical" evidence="1">
    <location>
        <begin position="54"/>
        <end position="73"/>
    </location>
</feature>
<evidence type="ECO:0000313" key="3">
    <source>
        <dbReference type="Proteomes" id="UP001432027"/>
    </source>
</evidence>
<feature type="non-terminal residue" evidence="2">
    <location>
        <position position="174"/>
    </location>
</feature>
<organism evidence="2 3">
    <name type="scientific">Pristionchus entomophagus</name>
    <dbReference type="NCBI Taxonomy" id="358040"/>
    <lineage>
        <taxon>Eukaryota</taxon>
        <taxon>Metazoa</taxon>
        <taxon>Ecdysozoa</taxon>
        <taxon>Nematoda</taxon>
        <taxon>Chromadorea</taxon>
        <taxon>Rhabditida</taxon>
        <taxon>Rhabditina</taxon>
        <taxon>Diplogasteromorpha</taxon>
        <taxon>Diplogasteroidea</taxon>
        <taxon>Neodiplogasteridae</taxon>
        <taxon>Pristionchus</taxon>
    </lineage>
</organism>
<evidence type="ECO:0000256" key="1">
    <source>
        <dbReference type="SAM" id="Phobius"/>
    </source>
</evidence>
<sequence>MDLHYGLHWDRDFLVDIEFRVQSILPIVSLLTIYPACFYLLLVEGPTMISEIRAAYIAHSVVHILFDVVFSFLMRTTAFPPYGLFYCEGILCTSGLKKPTLIAILASVIIMGIPTYVFLMMRKLWLFGASCSIFVPPVIFLATHAMRTLKRASAASTKTQQLTRKLFIVFQLQV</sequence>
<reference evidence="2" key="1">
    <citation type="submission" date="2023-10" db="EMBL/GenBank/DDBJ databases">
        <title>Genome assembly of Pristionchus species.</title>
        <authorList>
            <person name="Yoshida K."/>
            <person name="Sommer R.J."/>
        </authorList>
    </citation>
    <scope>NUCLEOTIDE SEQUENCE</scope>
    <source>
        <strain evidence="2">RS0144</strain>
    </source>
</reference>
<dbReference type="Proteomes" id="UP001432027">
    <property type="component" value="Unassembled WGS sequence"/>
</dbReference>
<keyword evidence="1" id="KW-0472">Membrane</keyword>
<comment type="caution">
    <text evidence="2">The sequence shown here is derived from an EMBL/GenBank/DDBJ whole genome shotgun (WGS) entry which is preliminary data.</text>
</comment>
<evidence type="ECO:0000313" key="2">
    <source>
        <dbReference type="EMBL" id="GMS94070.1"/>
    </source>
</evidence>
<gene>
    <name evidence="2" type="ORF">PENTCL1PPCAC_16245</name>
</gene>
<name>A0AAV5TIA2_9BILA</name>
<protein>
    <recommendedName>
        <fullName evidence="4">G protein-coupled receptor</fullName>
    </recommendedName>
</protein>
<evidence type="ECO:0008006" key="4">
    <source>
        <dbReference type="Google" id="ProtNLM"/>
    </source>
</evidence>
<feature type="transmembrane region" description="Helical" evidence="1">
    <location>
        <begin position="125"/>
        <end position="143"/>
    </location>
</feature>
<feature type="transmembrane region" description="Helical" evidence="1">
    <location>
        <begin position="101"/>
        <end position="119"/>
    </location>
</feature>
<keyword evidence="3" id="KW-1185">Reference proteome</keyword>
<dbReference type="AlphaFoldDB" id="A0AAV5TIA2"/>
<dbReference type="PANTHER" id="PTHR45830:SF15">
    <property type="entry name" value="SERPENTINE RECEPTOR, CLASS I"/>
    <property type="match status" value="1"/>
</dbReference>
<feature type="transmembrane region" description="Helical" evidence="1">
    <location>
        <begin position="20"/>
        <end position="42"/>
    </location>
</feature>
<keyword evidence="1" id="KW-1133">Transmembrane helix</keyword>